<sequence>MSRFDELVREQLKTMDKLLFLQSEIERCQQVEMELIEIQNNTELQSVKEEIQKMKAELKEIHTMFEIQTEEVISSYKHKQEKSLTTVI</sequence>
<comment type="caution">
    <text evidence="2">The sequence shown here is derived from an EMBL/GenBank/DDBJ whole genome shotgun (WGS) entry which is preliminary data.</text>
</comment>
<accession>A0ABS2DEM2</accession>
<keyword evidence="1" id="KW-0175">Coiled coil</keyword>
<reference evidence="2 3" key="1">
    <citation type="submission" date="2021-02" db="EMBL/GenBank/DDBJ databases">
        <title>Bacillus sp. RD4P76, an endophyte from a halophyte.</title>
        <authorList>
            <person name="Sun J.-Q."/>
        </authorList>
    </citation>
    <scope>NUCLEOTIDE SEQUENCE [LARGE SCALE GENOMIC DNA]</scope>
    <source>
        <strain evidence="2 3">RD4P76</strain>
    </source>
</reference>
<evidence type="ECO:0000256" key="1">
    <source>
        <dbReference type="SAM" id="Coils"/>
    </source>
</evidence>
<protein>
    <recommendedName>
        <fullName evidence="4">YgaB-like protein</fullName>
    </recommendedName>
</protein>
<organism evidence="2 3">
    <name type="scientific">Bacillus suaedaesalsae</name>
    <dbReference type="NCBI Taxonomy" id="2810349"/>
    <lineage>
        <taxon>Bacteria</taxon>
        <taxon>Bacillati</taxon>
        <taxon>Bacillota</taxon>
        <taxon>Bacilli</taxon>
        <taxon>Bacillales</taxon>
        <taxon>Bacillaceae</taxon>
        <taxon>Bacillus</taxon>
    </lineage>
</organism>
<dbReference type="EMBL" id="JAFELM010000013">
    <property type="protein sequence ID" value="MBM6616455.1"/>
    <property type="molecule type" value="Genomic_DNA"/>
</dbReference>
<dbReference type="RefSeq" id="WP_204201848.1">
    <property type="nucleotide sequence ID" value="NZ_JAFELM010000013.1"/>
</dbReference>
<dbReference type="InterPro" id="IPR025572">
    <property type="entry name" value="YgaB"/>
</dbReference>
<evidence type="ECO:0000313" key="3">
    <source>
        <dbReference type="Proteomes" id="UP001518925"/>
    </source>
</evidence>
<dbReference type="Pfam" id="PF14182">
    <property type="entry name" value="YgaB"/>
    <property type="match status" value="1"/>
</dbReference>
<evidence type="ECO:0008006" key="4">
    <source>
        <dbReference type="Google" id="ProtNLM"/>
    </source>
</evidence>
<gene>
    <name evidence="2" type="ORF">JR050_02005</name>
</gene>
<feature type="coiled-coil region" evidence="1">
    <location>
        <begin position="21"/>
        <end position="64"/>
    </location>
</feature>
<keyword evidence="3" id="KW-1185">Reference proteome</keyword>
<dbReference type="Proteomes" id="UP001518925">
    <property type="component" value="Unassembled WGS sequence"/>
</dbReference>
<name>A0ABS2DEM2_9BACI</name>
<proteinExistence type="predicted"/>
<evidence type="ECO:0000313" key="2">
    <source>
        <dbReference type="EMBL" id="MBM6616455.1"/>
    </source>
</evidence>